<dbReference type="EMBL" id="CP041217">
    <property type="protein sequence ID" value="QDH20184.1"/>
    <property type="molecule type" value="Genomic_DNA"/>
</dbReference>
<dbReference type="Proteomes" id="UP000316968">
    <property type="component" value="Chromosome"/>
</dbReference>
<evidence type="ECO:0000313" key="1">
    <source>
        <dbReference type="EMBL" id="QDH20184.1"/>
    </source>
</evidence>
<sequence>MTMQIPDRFNYDAFLDWDLLGMQPGPLFDPAAYGLRPQGGFTACERGYVCRFGVDGERRLKLEELLLLGGAESADPPPLSGVRAERSRSSGPFHRYANLNLALEYGGTIWLGRDAAAEAGRSAGGETRLIDYGDLRALTFEHGELKRVEAYGSLMAEIRSAEDLSSAEKIELACELTLPRSERLTY</sequence>
<protein>
    <submittedName>
        <fullName evidence="1">Uncharacterized protein</fullName>
    </submittedName>
</protein>
<accession>A0A4Y6UT02</accession>
<organism evidence="1 2">
    <name type="scientific">Saccharibacillus brassicae</name>
    <dbReference type="NCBI Taxonomy" id="2583377"/>
    <lineage>
        <taxon>Bacteria</taxon>
        <taxon>Bacillati</taxon>
        <taxon>Bacillota</taxon>
        <taxon>Bacilli</taxon>
        <taxon>Bacillales</taxon>
        <taxon>Paenibacillaceae</taxon>
        <taxon>Saccharibacillus</taxon>
    </lineage>
</organism>
<keyword evidence="2" id="KW-1185">Reference proteome</keyword>
<gene>
    <name evidence="1" type="ORF">FFV09_04510</name>
</gene>
<dbReference type="OrthoDB" id="3685057at2"/>
<reference evidence="1 2" key="1">
    <citation type="submission" date="2019-06" db="EMBL/GenBank/DDBJ databases">
        <title>Saccharibacillus brassicae sp. nov., an endophytic bacterium isolated from Chinese cabbage seeds (Brassica pekinensis).</title>
        <authorList>
            <person name="Jiang L."/>
            <person name="Lee J."/>
            <person name="Kim S.W."/>
        </authorList>
    </citation>
    <scope>NUCLEOTIDE SEQUENCE [LARGE SCALE GENOMIC DNA]</scope>
    <source>
        <strain evidence="2">KCTC 43072 / ATSA2</strain>
    </source>
</reference>
<name>A0A4Y6UT02_SACBS</name>
<dbReference type="RefSeq" id="WP_141446570.1">
    <property type="nucleotide sequence ID" value="NZ_CP041217.1"/>
</dbReference>
<evidence type="ECO:0000313" key="2">
    <source>
        <dbReference type="Proteomes" id="UP000316968"/>
    </source>
</evidence>
<proteinExistence type="predicted"/>
<dbReference type="AlphaFoldDB" id="A0A4Y6UT02"/>
<dbReference type="KEGG" id="saca:FFV09_04510"/>